<dbReference type="AlphaFoldDB" id="A0A518G8I2"/>
<dbReference type="Proteomes" id="UP000318017">
    <property type="component" value="Chromosome"/>
</dbReference>
<name>A0A518G8I2_9BACT</name>
<accession>A0A518G8I2</accession>
<reference evidence="1 2" key="1">
    <citation type="submission" date="2019-02" db="EMBL/GenBank/DDBJ databases">
        <title>Deep-cultivation of Planctomycetes and their phenomic and genomic characterization uncovers novel biology.</title>
        <authorList>
            <person name="Wiegand S."/>
            <person name="Jogler M."/>
            <person name="Boedeker C."/>
            <person name="Pinto D."/>
            <person name="Vollmers J."/>
            <person name="Rivas-Marin E."/>
            <person name="Kohn T."/>
            <person name="Peeters S.H."/>
            <person name="Heuer A."/>
            <person name="Rast P."/>
            <person name="Oberbeckmann S."/>
            <person name="Bunk B."/>
            <person name="Jeske O."/>
            <person name="Meyerdierks A."/>
            <person name="Storesund J.E."/>
            <person name="Kallscheuer N."/>
            <person name="Luecker S."/>
            <person name="Lage O.M."/>
            <person name="Pohl T."/>
            <person name="Merkel B.J."/>
            <person name="Hornburger P."/>
            <person name="Mueller R.-W."/>
            <person name="Bruemmer F."/>
            <person name="Labrenz M."/>
            <person name="Spormann A.M."/>
            <person name="Op den Camp H."/>
            <person name="Overmann J."/>
            <person name="Amann R."/>
            <person name="Jetten M.S.M."/>
            <person name="Mascher T."/>
            <person name="Medema M.H."/>
            <person name="Devos D.P."/>
            <person name="Kaster A.-K."/>
            <person name="Ovreas L."/>
            <person name="Rohde M."/>
            <person name="Galperin M.Y."/>
            <person name="Jogler C."/>
        </authorList>
    </citation>
    <scope>NUCLEOTIDE SEQUENCE [LARGE SCALE GENOMIC DNA]</scope>
    <source>
        <strain evidence="1 2">Q31a</strain>
    </source>
</reference>
<dbReference type="EMBL" id="CP036298">
    <property type="protein sequence ID" value="QDV24891.1"/>
    <property type="molecule type" value="Genomic_DNA"/>
</dbReference>
<evidence type="ECO:0000313" key="1">
    <source>
        <dbReference type="EMBL" id="QDV24891.1"/>
    </source>
</evidence>
<proteinExistence type="predicted"/>
<keyword evidence="2" id="KW-1185">Reference proteome</keyword>
<evidence type="ECO:0000313" key="2">
    <source>
        <dbReference type="Proteomes" id="UP000318017"/>
    </source>
</evidence>
<dbReference type="KEGG" id="ahel:Q31a_32130"/>
<organism evidence="1 2">
    <name type="scientific">Aureliella helgolandensis</name>
    <dbReference type="NCBI Taxonomy" id="2527968"/>
    <lineage>
        <taxon>Bacteria</taxon>
        <taxon>Pseudomonadati</taxon>
        <taxon>Planctomycetota</taxon>
        <taxon>Planctomycetia</taxon>
        <taxon>Pirellulales</taxon>
        <taxon>Pirellulaceae</taxon>
        <taxon>Aureliella</taxon>
    </lineage>
</organism>
<dbReference type="OrthoDB" id="274443at2"/>
<dbReference type="RefSeq" id="WP_145079187.1">
    <property type="nucleotide sequence ID" value="NZ_CP036298.1"/>
</dbReference>
<evidence type="ECO:0008006" key="3">
    <source>
        <dbReference type="Google" id="ProtNLM"/>
    </source>
</evidence>
<gene>
    <name evidence="1" type="ORF">Q31a_32130</name>
</gene>
<protein>
    <recommendedName>
        <fullName evidence="3">PilZ domain-containing protein</fullName>
    </recommendedName>
</protein>
<sequence>MLAPTSDGVTDGSLPVPPLLVQLPKELEKFFQESGYLSTTAEEERRNARLRVRQVGTMTMELTKRSEVLYSSDDFSAISSVLIKDLSRSGVGFLYHREVFPGESVQIQLKGRRLKAKTVRCRRLGPKCYEVGCLVSVVGRDTTA</sequence>